<dbReference type="Gene3D" id="3.40.50.620">
    <property type="entry name" value="HUPs"/>
    <property type="match status" value="1"/>
</dbReference>
<dbReference type="NCBIfam" id="TIGR03838">
    <property type="entry name" value="queuosine_YadB"/>
    <property type="match status" value="1"/>
</dbReference>
<dbReference type="EC" id="6.1.1.-" evidence="7"/>
<evidence type="ECO:0000256" key="3">
    <source>
        <dbReference type="ARBA" id="ARBA00022741"/>
    </source>
</evidence>
<dbReference type="GO" id="GO:0004818">
    <property type="term" value="F:glutamate-tRNA ligase activity"/>
    <property type="evidence" value="ECO:0007669"/>
    <property type="project" value="TreeGrafter"/>
</dbReference>
<dbReference type="AlphaFoldDB" id="A0A2A3MDM5"/>
<dbReference type="GO" id="GO:0006400">
    <property type="term" value="P:tRNA modification"/>
    <property type="evidence" value="ECO:0007669"/>
    <property type="project" value="InterPro"/>
</dbReference>
<keyword evidence="8" id="KW-0648">Protein biosynthesis</keyword>
<dbReference type="InterPro" id="IPR049940">
    <property type="entry name" value="GluQ/Sye"/>
</dbReference>
<dbReference type="PRINTS" id="PR00987">
    <property type="entry name" value="TRNASYNTHGLU"/>
</dbReference>
<feature type="binding site" evidence="7">
    <location>
        <position position="190"/>
    </location>
    <ligand>
        <name>L-glutamate</name>
        <dbReference type="ChEBI" id="CHEBI:29985"/>
    </ligand>
</feature>
<proteinExistence type="inferred from homology"/>
<feature type="short sequence motif" description="'HIGH' region" evidence="7">
    <location>
        <begin position="11"/>
        <end position="21"/>
    </location>
</feature>
<evidence type="ECO:0000256" key="8">
    <source>
        <dbReference type="RuleBase" id="RU363037"/>
    </source>
</evidence>
<dbReference type="PANTHER" id="PTHR43311:SF1">
    <property type="entry name" value="GLUTAMYL-Q TRNA(ASP) SYNTHETASE"/>
    <property type="match status" value="1"/>
</dbReference>
<name>A0A2A3MDM5_9PSED</name>
<dbReference type="GO" id="GO:0006424">
    <property type="term" value="P:glutamyl-tRNA aminoacylation"/>
    <property type="evidence" value="ECO:0007669"/>
    <property type="project" value="InterPro"/>
</dbReference>
<keyword evidence="5 7" id="KW-0067">ATP-binding</keyword>
<dbReference type="PANTHER" id="PTHR43311">
    <property type="entry name" value="GLUTAMATE--TRNA LIGASE"/>
    <property type="match status" value="1"/>
</dbReference>
<dbReference type="NCBIfam" id="NF004314">
    <property type="entry name" value="PRK05710.1-3"/>
    <property type="match status" value="1"/>
</dbReference>
<evidence type="ECO:0000313" key="10">
    <source>
        <dbReference type="EMBL" id="PBK02898.1"/>
    </source>
</evidence>
<keyword evidence="11" id="KW-1185">Reference proteome</keyword>
<dbReference type="Proteomes" id="UP000242313">
    <property type="component" value="Unassembled WGS sequence"/>
</dbReference>
<keyword evidence="6 7" id="KW-0030">Aminoacyl-tRNA synthetase</keyword>
<dbReference type="InterPro" id="IPR014729">
    <property type="entry name" value="Rossmann-like_a/b/a_fold"/>
</dbReference>
<keyword evidence="4 7" id="KW-0862">Zinc</keyword>
<feature type="binding site" evidence="7">
    <location>
        <begin position="8"/>
        <end position="12"/>
    </location>
    <ligand>
        <name>L-glutamate</name>
        <dbReference type="ChEBI" id="CHEBI:29985"/>
    </ligand>
</feature>
<dbReference type="RefSeq" id="WP_096006077.1">
    <property type="nucleotide sequence ID" value="NZ_NTMR01000027.1"/>
</dbReference>
<feature type="binding site" evidence="7">
    <location>
        <position position="118"/>
    </location>
    <ligand>
        <name>Zn(2+)</name>
        <dbReference type="ChEBI" id="CHEBI:29105"/>
    </ligand>
</feature>
<feature type="domain" description="Glutamyl/glutaminyl-tRNA synthetase class Ib catalytic" evidence="9">
    <location>
        <begin position="8"/>
        <end position="107"/>
    </location>
</feature>
<comment type="similarity">
    <text evidence="7">Belongs to the class-I aminoacyl-tRNA synthetase family. GluQ subfamily.</text>
</comment>
<feature type="binding site" evidence="7">
    <location>
        <position position="100"/>
    </location>
    <ligand>
        <name>Zn(2+)</name>
        <dbReference type="ChEBI" id="CHEBI:29105"/>
    </ligand>
</feature>
<dbReference type="InterPro" id="IPR022380">
    <property type="entry name" value="Glu-Q_tRNA(Asp)_Synthase"/>
</dbReference>
<dbReference type="GO" id="GO:0005524">
    <property type="term" value="F:ATP binding"/>
    <property type="evidence" value="ECO:0007669"/>
    <property type="project" value="UniProtKB-KW"/>
</dbReference>
<evidence type="ECO:0000256" key="4">
    <source>
        <dbReference type="ARBA" id="ARBA00022833"/>
    </source>
</evidence>
<evidence type="ECO:0000256" key="1">
    <source>
        <dbReference type="ARBA" id="ARBA00022598"/>
    </source>
</evidence>
<feature type="binding site" evidence="7">
    <location>
        <position position="44"/>
    </location>
    <ligand>
        <name>L-glutamate</name>
        <dbReference type="ChEBI" id="CHEBI:29985"/>
    </ligand>
</feature>
<feature type="binding site" evidence="7">
    <location>
        <position position="114"/>
    </location>
    <ligand>
        <name>Zn(2+)</name>
        <dbReference type="ChEBI" id="CHEBI:29105"/>
    </ligand>
</feature>
<feature type="binding site" evidence="7">
    <location>
        <position position="102"/>
    </location>
    <ligand>
        <name>Zn(2+)</name>
        <dbReference type="ChEBI" id="CHEBI:29105"/>
    </ligand>
</feature>
<dbReference type="InterPro" id="IPR000924">
    <property type="entry name" value="Glu/Gln-tRNA-synth"/>
</dbReference>
<gene>
    <name evidence="7" type="primary">gluQ</name>
    <name evidence="10" type="ORF">CNQ84_17265</name>
</gene>
<reference evidence="10 11" key="1">
    <citation type="submission" date="2017-09" db="EMBL/GenBank/DDBJ databases">
        <title>Pseudomonas abyssi sp. nov. isolated from Abyssopelagic Water.</title>
        <authorList>
            <person name="Wei Y."/>
        </authorList>
    </citation>
    <scope>NUCLEOTIDE SEQUENCE [LARGE SCALE GENOMIC DNA]</scope>
    <source>
        <strain evidence="10 11">MT5</strain>
    </source>
</reference>
<feature type="short sequence motif" description="'KMSKS' region" evidence="7">
    <location>
        <begin position="228"/>
        <end position="232"/>
    </location>
</feature>
<evidence type="ECO:0000256" key="2">
    <source>
        <dbReference type="ARBA" id="ARBA00022723"/>
    </source>
</evidence>
<dbReference type="HAMAP" id="MF_01428">
    <property type="entry name" value="Glu_Q_tRNA_synth"/>
    <property type="match status" value="1"/>
</dbReference>
<feature type="binding site" evidence="7">
    <location>
        <position position="231"/>
    </location>
    <ligand>
        <name>ATP</name>
        <dbReference type="ChEBI" id="CHEBI:30616"/>
    </ligand>
</feature>
<evidence type="ECO:0000259" key="9">
    <source>
        <dbReference type="Pfam" id="PF00749"/>
    </source>
</evidence>
<dbReference type="SUPFAM" id="SSF52374">
    <property type="entry name" value="Nucleotidylyl transferase"/>
    <property type="match status" value="1"/>
</dbReference>
<protein>
    <recommendedName>
        <fullName evidence="7">Glutamyl-Q tRNA(Asp) synthetase</fullName>
        <shortName evidence="7">Glu-Q-RSs</shortName>
        <ecNumber evidence="7">6.1.1.-</ecNumber>
    </recommendedName>
</protein>
<comment type="function">
    <text evidence="7">Catalyzes the tRNA-independent activation of glutamate in presence of ATP and the subsequent transfer of glutamate onto a tRNA(Asp). Glutamate is transferred on the 2-amino-5-(4,5-dihydroxy-2-cyclopenten-1-yl) moiety of the queuosine in the wobble position of the QUC anticodon.</text>
</comment>
<evidence type="ECO:0000256" key="6">
    <source>
        <dbReference type="ARBA" id="ARBA00023146"/>
    </source>
</evidence>
<comment type="cofactor">
    <cofactor evidence="7">
        <name>Zn(2+)</name>
        <dbReference type="ChEBI" id="CHEBI:29105"/>
    </cofactor>
    <text evidence="7">Binds 1 zinc ion per subunit.</text>
</comment>
<dbReference type="GO" id="GO:0008270">
    <property type="term" value="F:zinc ion binding"/>
    <property type="evidence" value="ECO:0007669"/>
    <property type="project" value="UniProtKB-UniRule"/>
</dbReference>
<keyword evidence="1 7" id="KW-0436">Ligase</keyword>
<keyword evidence="3 7" id="KW-0547">Nucleotide-binding</keyword>
<accession>A0A2A3MDM5</accession>
<comment type="caution">
    <text evidence="10">The sequence shown here is derived from an EMBL/GenBank/DDBJ whole genome shotgun (WGS) entry which is preliminary data.</text>
</comment>
<organism evidence="10 11">
    <name type="scientific">Pseudomonas abyssi</name>
    <dbReference type="NCBI Taxonomy" id="170540"/>
    <lineage>
        <taxon>Bacteria</taxon>
        <taxon>Pseudomonadati</taxon>
        <taxon>Pseudomonadota</taxon>
        <taxon>Gammaproteobacteria</taxon>
        <taxon>Pseudomonadales</taxon>
        <taxon>Pseudomonadaceae</taxon>
        <taxon>Pseudomonas</taxon>
    </lineage>
</organism>
<feature type="binding site" evidence="7">
    <location>
        <position position="172"/>
    </location>
    <ligand>
        <name>L-glutamate</name>
        <dbReference type="ChEBI" id="CHEBI:29985"/>
    </ligand>
</feature>
<evidence type="ECO:0000256" key="7">
    <source>
        <dbReference type="HAMAP-Rule" id="MF_01428"/>
    </source>
</evidence>
<sequence length="296" mass="33380">MTTSYIGRFAPTPSGLLHFGSLVAALASYLDARHADGQWLLRIEDLDQTRSQADAERQILQALEDFGLEYDGTPVRQSERLELYRAQTERWLEQGLAYYCDCPRRALLEQGPVYPGTCSRRHLGASADHAVRVRVDDQAITCHDRLQPPLTQSLARELGDFIIRRRDGVYAYQLAVVLDDIDQGITDVVRGADLLDSTPRQIWLYRLLGQPAPRYLHVPLIMREDGEKLSKRLGSAPLRADQAPHTLWRALRALAQPIPTDLRGAPVAQQLAWAIAHWQPDRLPATAHIMEHSLCD</sequence>
<keyword evidence="2 7" id="KW-0479">Metal-binding</keyword>
<evidence type="ECO:0000256" key="5">
    <source>
        <dbReference type="ARBA" id="ARBA00022840"/>
    </source>
</evidence>
<feature type="domain" description="Glutamyl/glutaminyl-tRNA synthetase class Ib catalytic" evidence="9">
    <location>
        <begin position="126"/>
        <end position="235"/>
    </location>
</feature>
<dbReference type="InterPro" id="IPR020058">
    <property type="entry name" value="Glu/Gln-tRNA-synth_Ib_cat-dom"/>
</dbReference>
<dbReference type="GO" id="GO:0005829">
    <property type="term" value="C:cytosol"/>
    <property type="evidence" value="ECO:0007669"/>
    <property type="project" value="TreeGrafter"/>
</dbReference>
<dbReference type="EMBL" id="NTMR01000027">
    <property type="protein sequence ID" value="PBK02898.1"/>
    <property type="molecule type" value="Genomic_DNA"/>
</dbReference>
<dbReference type="FunFam" id="3.40.50.620:FF:000093">
    <property type="entry name" value="Glutamyl-Q tRNA(Asp) synthetase"/>
    <property type="match status" value="1"/>
</dbReference>
<evidence type="ECO:0000313" key="11">
    <source>
        <dbReference type="Proteomes" id="UP000242313"/>
    </source>
</evidence>
<dbReference type="Pfam" id="PF00749">
    <property type="entry name" value="tRNA-synt_1c"/>
    <property type="match status" value="2"/>
</dbReference>